<proteinExistence type="predicted"/>
<comment type="caution">
    <text evidence="2">The sequence shown here is derived from an EMBL/GenBank/DDBJ whole genome shotgun (WGS) entry which is preliminary data.</text>
</comment>
<dbReference type="EMBL" id="WHWB01034611">
    <property type="protein sequence ID" value="KAJ7407300.1"/>
    <property type="molecule type" value="Genomic_DNA"/>
</dbReference>
<dbReference type="Proteomes" id="UP001145742">
    <property type="component" value="Unassembled WGS sequence"/>
</dbReference>
<evidence type="ECO:0000313" key="3">
    <source>
        <dbReference type="Proteomes" id="UP001145742"/>
    </source>
</evidence>
<gene>
    <name evidence="2" type="ORF">WISP_127584</name>
</gene>
<organism evidence="2 3">
    <name type="scientific">Willisornis vidua</name>
    <name type="common">Xingu scale-backed antbird</name>
    <dbReference type="NCBI Taxonomy" id="1566151"/>
    <lineage>
        <taxon>Eukaryota</taxon>
        <taxon>Metazoa</taxon>
        <taxon>Chordata</taxon>
        <taxon>Craniata</taxon>
        <taxon>Vertebrata</taxon>
        <taxon>Euteleostomi</taxon>
        <taxon>Archelosauria</taxon>
        <taxon>Archosauria</taxon>
        <taxon>Dinosauria</taxon>
        <taxon>Saurischia</taxon>
        <taxon>Theropoda</taxon>
        <taxon>Coelurosauria</taxon>
        <taxon>Aves</taxon>
        <taxon>Neognathae</taxon>
        <taxon>Neoaves</taxon>
        <taxon>Telluraves</taxon>
        <taxon>Australaves</taxon>
        <taxon>Passeriformes</taxon>
        <taxon>Thamnophilidae</taxon>
        <taxon>Willisornis</taxon>
    </lineage>
</organism>
<name>A0ABQ9CV81_9PASS</name>
<accession>A0ABQ9CV81</accession>
<evidence type="ECO:0000256" key="1">
    <source>
        <dbReference type="SAM" id="MobiDB-lite"/>
    </source>
</evidence>
<sequence length="141" mass="15998">MELSEIQGPAPGSDNPMHQDRLGADLLESSSAEKNLWVLVDSKLCTSQQCALVPKKAHRILVCIRKSMFSRSKEVILPVCSALVRPLLECCVQFWSLLDKSDIKLPEQVQQRATKIIKVLKHLSYEERPRELGLFSLKRDN</sequence>
<keyword evidence="3" id="KW-1185">Reference proteome</keyword>
<protein>
    <submittedName>
        <fullName evidence="2">Uncharacterized protein</fullName>
    </submittedName>
</protein>
<dbReference type="PANTHER" id="PTHR33332">
    <property type="entry name" value="REVERSE TRANSCRIPTASE DOMAIN-CONTAINING PROTEIN"/>
    <property type="match status" value="1"/>
</dbReference>
<reference evidence="2" key="1">
    <citation type="submission" date="2019-10" db="EMBL/GenBank/DDBJ databases">
        <authorList>
            <person name="Soares A.E.R."/>
            <person name="Aleixo A."/>
            <person name="Schneider P."/>
            <person name="Miyaki C.Y."/>
            <person name="Schneider M.P."/>
            <person name="Mello C."/>
            <person name="Vasconcelos A.T.R."/>
        </authorList>
    </citation>
    <scope>NUCLEOTIDE SEQUENCE</scope>
    <source>
        <tissue evidence="2">Muscle</tissue>
    </source>
</reference>
<feature type="region of interest" description="Disordered" evidence="1">
    <location>
        <begin position="1"/>
        <end position="21"/>
    </location>
</feature>
<evidence type="ECO:0000313" key="2">
    <source>
        <dbReference type="EMBL" id="KAJ7407300.1"/>
    </source>
</evidence>